<keyword evidence="4" id="KW-1185">Reference proteome</keyword>
<keyword evidence="1 3" id="KW-0808">Transferase</keyword>
<dbReference type="SUPFAM" id="SSF55729">
    <property type="entry name" value="Acyl-CoA N-acyltransferases (Nat)"/>
    <property type="match status" value="1"/>
</dbReference>
<dbReference type="Pfam" id="PF00583">
    <property type="entry name" value="Acetyltransf_1"/>
    <property type="match status" value="1"/>
</dbReference>
<dbReference type="GO" id="GO:0008080">
    <property type="term" value="F:N-acetyltransferase activity"/>
    <property type="evidence" value="ECO:0007669"/>
    <property type="project" value="InterPro"/>
</dbReference>
<dbReference type="CDD" id="cd04301">
    <property type="entry name" value="NAT_SF"/>
    <property type="match status" value="1"/>
</dbReference>
<comment type="caution">
    <text evidence="3">The sequence shown here is derived from an EMBL/GenBank/DDBJ whole genome shotgun (WGS) entry which is preliminary data.</text>
</comment>
<dbReference type="PROSITE" id="PS51186">
    <property type="entry name" value="GNAT"/>
    <property type="match status" value="1"/>
</dbReference>
<dbReference type="InterPro" id="IPR050769">
    <property type="entry name" value="NAT_camello-type"/>
</dbReference>
<dbReference type="PANTHER" id="PTHR13947">
    <property type="entry name" value="GNAT FAMILY N-ACETYLTRANSFERASE"/>
    <property type="match status" value="1"/>
</dbReference>
<reference evidence="3 4" key="1">
    <citation type="submission" date="2018-08" db="EMBL/GenBank/DDBJ databases">
        <title>Murine metabolic-syndrome-specific gut microbial biobank.</title>
        <authorList>
            <person name="Liu C."/>
        </authorList>
    </citation>
    <scope>NUCLEOTIDE SEQUENCE [LARGE SCALE GENOMIC DNA]</scope>
    <source>
        <strain evidence="3 4">583</strain>
    </source>
</reference>
<organism evidence="3 4">
    <name type="scientific">Senegalia massiliensis</name>
    <dbReference type="NCBI Taxonomy" id="1720316"/>
    <lineage>
        <taxon>Bacteria</taxon>
        <taxon>Bacillati</taxon>
        <taxon>Bacillota</taxon>
        <taxon>Clostridia</taxon>
        <taxon>Eubacteriales</taxon>
        <taxon>Clostridiaceae</taxon>
        <taxon>Senegalia</taxon>
    </lineage>
</organism>
<dbReference type="EMBL" id="QXXA01000011">
    <property type="protein sequence ID" value="NBI07273.1"/>
    <property type="molecule type" value="Genomic_DNA"/>
</dbReference>
<sequence>MSEMKIINYQEKYHDNLKRLSYEWLEKYKLLEPEDEKMLNNPKEIILDKGGFIFLAQYGEEIVGTVSLMKINDDTFEIVKLSVTKKYQGLNIGEILIRKCLYISKQNKAIKVILFSNHILKYAIDLYKRIGFKEVAFENNKYIESDLKMELIF</sequence>
<accession>A0A845R448</accession>
<dbReference type="OrthoDB" id="67353at2"/>
<evidence type="ECO:0000313" key="3">
    <source>
        <dbReference type="EMBL" id="NBI07273.1"/>
    </source>
</evidence>
<evidence type="ECO:0000259" key="2">
    <source>
        <dbReference type="PROSITE" id="PS51186"/>
    </source>
</evidence>
<gene>
    <name evidence="3" type="ORF">D3Z33_10475</name>
</gene>
<evidence type="ECO:0000256" key="1">
    <source>
        <dbReference type="ARBA" id="ARBA00022679"/>
    </source>
</evidence>
<protein>
    <submittedName>
        <fullName evidence="3">GNAT family N-acetyltransferase</fullName>
    </submittedName>
</protein>
<dbReference type="PANTHER" id="PTHR13947:SF37">
    <property type="entry name" value="LD18367P"/>
    <property type="match status" value="1"/>
</dbReference>
<dbReference type="RefSeq" id="WP_160197742.1">
    <property type="nucleotide sequence ID" value="NZ_QXXA01000011.1"/>
</dbReference>
<dbReference type="Proteomes" id="UP000467132">
    <property type="component" value="Unassembled WGS sequence"/>
</dbReference>
<dbReference type="InterPro" id="IPR000182">
    <property type="entry name" value="GNAT_dom"/>
</dbReference>
<dbReference type="AlphaFoldDB" id="A0A845R448"/>
<dbReference type="InterPro" id="IPR016181">
    <property type="entry name" value="Acyl_CoA_acyltransferase"/>
</dbReference>
<feature type="domain" description="N-acetyltransferase" evidence="2">
    <location>
        <begin position="4"/>
        <end position="153"/>
    </location>
</feature>
<proteinExistence type="predicted"/>
<evidence type="ECO:0000313" key="4">
    <source>
        <dbReference type="Proteomes" id="UP000467132"/>
    </source>
</evidence>
<dbReference type="Gene3D" id="3.40.630.30">
    <property type="match status" value="1"/>
</dbReference>
<name>A0A845R448_9CLOT</name>